<keyword evidence="7" id="KW-1185">Reference proteome</keyword>
<gene>
    <name evidence="6" type="ORF">SAMN02745126_06259</name>
</gene>
<feature type="compositionally biased region" description="Acidic residues" evidence="5">
    <location>
        <begin position="359"/>
        <end position="371"/>
    </location>
</feature>
<evidence type="ECO:0000256" key="3">
    <source>
        <dbReference type="ARBA" id="ARBA00022829"/>
    </source>
</evidence>
<dbReference type="Proteomes" id="UP000190092">
    <property type="component" value="Unassembled WGS sequence"/>
</dbReference>
<name>A0A1T4TH94_9HYPH</name>
<dbReference type="EMBL" id="FUWJ01000018">
    <property type="protein sequence ID" value="SKA39810.1"/>
    <property type="molecule type" value="Genomic_DNA"/>
</dbReference>
<evidence type="ECO:0000256" key="5">
    <source>
        <dbReference type="SAM" id="MobiDB-lite"/>
    </source>
</evidence>
<dbReference type="GO" id="GO:0051304">
    <property type="term" value="P:chromosome separation"/>
    <property type="evidence" value="ECO:0007669"/>
    <property type="project" value="InterPro"/>
</dbReference>
<dbReference type="InterPro" id="IPR036388">
    <property type="entry name" value="WH-like_DNA-bd_sf"/>
</dbReference>
<proteinExistence type="predicted"/>
<keyword evidence="1" id="KW-0963">Cytoplasm</keyword>
<dbReference type="InterPro" id="IPR036390">
    <property type="entry name" value="WH_DNA-bd_sf"/>
</dbReference>
<accession>A0A1T4TH94</accession>
<keyword evidence="4" id="KW-0131">Cell cycle</keyword>
<evidence type="ECO:0000313" key="6">
    <source>
        <dbReference type="EMBL" id="SKA39810.1"/>
    </source>
</evidence>
<dbReference type="RefSeq" id="WP_218191397.1">
    <property type="nucleotide sequence ID" value="NZ_FUWJ01000018.1"/>
</dbReference>
<feature type="compositionally biased region" description="Acidic residues" evidence="5">
    <location>
        <begin position="59"/>
        <end position="116"/>
    </location>
</feature>
<keyword evidence="3" id="KW-0159">Chromosome partition</keyword>
<dbReference type="PANTHER" id="PTHR34298:SF2">
    <property type="entry name" value="SEGREGATION AND CONDENSATION PROTEIN B"/>
    <property type="match status" value="1"/>
</dbReference>
<evidence type="ECO:0000256" key="1">
    <source>
        <dbReference type="ARBA" id="ARBA00022490"/>
    </source>
</evidence>
<dbReference type="Gene3D" id="1.10.10.10">
    <property type="entry name" value="Winged helix-like DNA-binding domain superfamily/Winged helix DNA-binding domain"/>
    <property type="match status" value="2"/>
</dbReference>
<dbReference type="InterPro" id="IPR005234">
    <property type="entry name" value="ScpB_csome_segregation"/>
</dbReference>
<dbReference type="Pfam" id="PF04079">
    <property type="entry name" value="SMC_ScpB"/>
    <property type="match status" value="1"/>
</dbReference>
<dbReference type="STRING" id="225324.SAMN02745126_06259"/>
<feature type="region of interest" description="Disordered" evidence="5">
    <location>
        <begin position="338"/>
        <end position="381"/>
    </location>
</feature>
<reference evidence="7" key="1">
    <citation type="submission" date="2017-02" db="EMBL/GenBank/DDBJ databases">
        <authorList>
            <person name="Varghese N."/>
            <person name="Submissions S."/>
        </authorList>
    </citation>
    <scope>NUCLEOTIDE SEQUENCE [LARGE SCALE GENOMIC DNA]</scope>
    <source>
        <strain evidence="7">ATCC 27094</strain>
    </source>
</reference>
<dbReference type="NCBIfam" id="TIGR00281">
    <property type="entry name" value="SMC-Scp complex subunit ScpB"/>
    <property type="match status" value="1"/>
</dbReference>
<dbReference type="SUPFAM" id="SSF46785">
    <property type="entry name" value="Winged helix' DNA-binding domain"/>
    <property type="match status" value="2"/>
</dbReference>
<keyword evidence="2" id="KW-0132">Cell division</keyword>
<feature type="region of interest" description="Disordered" evidence="5">
    <location>
        <begin position="1"/>
        <end position="116"/>
    </location>
</feature>
<protein>
    <submittedName>
        <fullName evidence="6">Putative transcriptional regulators (Ypuh-like)</fullName>
    </submittedName>
</protein>
<dbReference type="GO" id="GO:0051301">
    <property type="term" value="P:cell division"/>
    <property type="evidence" value="ECO:0007669"/>
    <property type="project" value="UniProtKB-KW"/>
</dbReference>
<dbReference type="PANTHER" id="PTHR34298">
    <property type="entry name" value="SEGREGATION AND CONDENSATION PROTEIN B"/>
    <property type="match status" value="1"/>
</dbReference>
<evidence type="ECO:0000313" key="7">
    <source>
        <dbReference type="Proteomes" id="UP000190092"/>
    </source>
</evidence>
<evidence type="ECO:0000256" key="4">
    <source>
        <dbReference type="ARBA" id="ARBA00023306"/>
    </source>
</evidence>
<evidence type="ECO:0000256" key="2">
    <source>
        <dbReference type="ARBA" id="ARBA00022618"/>
    </source>
</evidence>
<dbReference type="AlphaFoldDB" id="A0A1T4TH94"/>
<organism evidence="6 7">
    <name type="scientific">Enhydrobacter aerosaccus</name>
    <dbReference type="NCBI Taxonomy" id="225324"/>
    <lineage>
        <taxon>Bacteria</taxon>
        <taxon>Pseudomonadati</taxon>
        <taxon>Pseudomonadota</taxon>
        <taxon>Alphaproteobacteria</taxon>
        <taxon>Hyphomicrobiales</taxon>
        <taxon>Enhydrobacter</taxon>
    </lineage>
</organism>
<sequence length="381" mass="41119">MSETENRNVPETAGKVEPGQADEATPVQEAEVTAAKADTAEPGLEPDAEAEIVAAEGEKEAEEAEDAEDSEDSEDDEDVEEDEAEEYEDDEEEDEDDDEEEEDASEDGEDVVAESETVEVVATEAEEGVTEGEETEEVVAEVAVVAVEGETVEVATVALVAAEAAPTVTDVVPVDHAQSLRLLEALIFAGNQALGEKDLAERLPDGADVPQLLAELSELYASRGVNLVKVAGGYAFRTAPDLADKLKIEKPVTRKLSRASIETLAIIAYHQPVTRAEIEQVRGVGLSKGTLDLLFEQNWIKPMGRRRAPGKPVTWGTTDFFLEHFGLPSLDDLPGHEEMKAAGLLDPRAQPPIFRPEEPDLPLEPTEDETVEPLATEEQGQ</sequence>